<accession>A0A7R9M027</accession>
<proteinExistence type="predicted"/>
<dbReference type="AlphaFoldDB" id="A0A7R9M027"/>
<name>A0A7R9M027_9ACAR</name>
<feature type="region of interest" description="Disordered" evidence="1">
    <location>
        <begin position="1"/>
        <end position="23"/>
    </location>
</feature>
<dbReference type="EMBL" id="CAJPIZ010055035">
    <property type="protein sequence ID" value="CAG2123194.1"/>
    <property type="molecule type" value="Genomic_DNA"/>
</dbReference>
<evidence type="ECO:0000313" key="2">
    <source>
        <dbReference type="EMBL" id="CAD7650982.1"/>
    </source>
</evidence>
<reference evidence="3" key="1">
    <citation type="submission" date="2020-11" db="EMBL/GenBank/DDBJ databases">
        <authorList>
            <person name="Tran Van P."/>
        </authorList>
    </citation>
    <scope>NUCLEOTIDE SEQUENCE</scope>
</reference>
<evidence type="ECO:0000256" key="1">
    <source>
        <dbReference type="SAM" id="MobiDB-lite"/>
    </source>
</evidence>
<feature type="non-terminal residue" evidence="3">
    <location>
        <position position="23"/>
    </location>
</feature>
<evidence type="ECO:0000313" key="4">
    <source>
        <dbReference type="Proteomes" id="UP000759131"/>
    </source>
</evidence>
<gene>
    <name evidence="2" type="ORF">OSB1V03_LOCUS23125</name>
    <name evidence="3" type="ORF">OSB1V03_LOCUS23139</name>
</gene>
<sequence length="23" mass="2872">MSRTNLKQQLMKQQLIQQELREK</sequence>
<protein>
    <submittedName>
        <fullName evidence="3">Uncharacterized protein</fullName>
    </submittedName>
</protein>
<dbReference type="EMBL" id="OC909479">
    <property type="protein sequence ID" value="CAD7650982.1"/>
    <property type="molecule type" value="Genomic_DNA"/>
</dbReference>
<dbReference type="EMBL" id="OC909610">
    <property type="protein sequence ID" value="CAD7651007.1"/>
    <property type="molecule type" value="Genomic_DNA"/>
</dbReference>
<keyword evidence="4" id="KW-1185">Reference proteome</keyword>
<organism evidence="3">
    <name type="scientific">Medioppia subpectinata</name>
    <dbReference type="NCBI Taxonomy" id="1979941"/>
    <lineage>
        <taxon>Eukaryota</taxon>
        <taxon>Metazoa</taxon>
        <taxon>Ecdysozoa</taxon>
        <taxon>Arthropoda</taxon>
        <taxon>Chelicerata</taxon>
        <taxon>Arachnida</taxon>
        <taxon>Acari</taxon>
        <taxon>Acariformes</taxon>
        <taxon>Sarcoptiformes</taxon>
        <taxon>Oribatida</taxon>
        <taxon>Brachypylina</taxon>
        <taxon>Oppioidea</taxon>
        <taxon>Oppiidae</taxon>
        <taxon>Medioppia</taxon>
    </lineage>
</organism>
<dbReference type="Proteomes" id="UP000759131">
    <property type="component" value="Unassembled WGS sequence"/>
</dbReference>
<evidence type="ECO:0000313" key="3">
    <source>
        <dbReference type="EMBL" id="CAD7651007.1"/>
    </source>
</evidence>
<dbReference type="EMBL" id="CAJPIZ010054904">
    <property type="protein sequence ID" value="CAG2123180.1"/>
    <property type="molecule type" value="Genomic_DNA"/>
</dbReference>